<evidence type="ECO:0000256" key="2">
    <source>
        <dbReference type="ARBA" id="ARBA00022741"/>
    </source>
</evidence>
<dbReference type="GO" id="GO:0005524">
    <property type="term" value="F:ATP binding"/>
    <property type="evidence" value="ECO:0007669"/>
    <property type="project" value="UniProtKB-KW"/>
</dbReference>
<dbReference type="FunFam" id="3.40.50.300:FF:000425">
    <property type="entry name" value="Probable ABC transporter, ATP-binding subunit"/>
    <property type="match status" value="1"/>
</dbReference>
<organism evidence="6 7">
    <name type="scientific">Dendrosporobacter quercicolus</name>
    <dbReference type="NCBI Taxonomy" id="146817"/>
    <lineage>
        <taxon>Bacteria</taxon>
        <taxon>Bacillati</taxon>
        <taxon>Bacillota</taxon>
        <taxon>Negativicutes</taxon>
        <taxon>Selenomonadales</taxon>
        <taxon>Sporomusaceae</taxon>
        <taxon>Dendrosporobacter</taxon>
    </lineage>
</organism>
<gene>
    <name evidence="6" type="ORF">SAMN04488502_105153</name>
</gene>
<dbReference type="PANTHER" id="PTHR42788">
    <property type="entry name" value="TAURINE IMPORT ATP-BINDING PROTEIN-RELATED"/>
    <property type="match status" value="1"/>
</dbReference>
<dbReference type="Pfam" id="PF00005">
    <property type="entry name" value="ABC_tran"/>
    <property type="match status" value="1"/>
</dbReference>
<dbReference type="OrthoDB" id="9802264at2"/>
<dbReference type="EMBL" id="FNHB01000005">
    <property type="protein sequence ID" value="SDM53569.1"/>
    <property type="molecule type" value="Genomic_DNA"/>
</dbReference>
<feature type="domain" description="ABC transporter" evidence="5">
    <location>
        <begin position="11"/>
        <end position="241"/>
    </location>
</feature>
<keyword evidence="3 6" id="KW-0067">ATP-binding</keyword>
<dbReference type="Gene3D" id="3.40.50.300">
    <property type="entry name" value="P-loop containing nucleotide triphosphate hydrolases"/>
    <property type="match status" value="1"/>
</dbReference>
<dbReference type="AlphaFoldDB" id="A0A1G9U0S3"/>
<dbReference type="PANTHER" id="PTHR42788:SF13">
    <property type="entry name" value="ALIPHATIC SULFONATES IMPORT ATP-BINDING PROTEIN SSUB"/>
    <property type="match status" value="1"/>
</dbReference>
<proteinExistence type="predicted"/>
<evidence type="ECO:0000259" key="5">
    <source>
        <dbReference type="PROSITE" id="PS50893"/>
    </source>
</evidence>
<dbReference type="InterPro" id="IPR050166">
    <property type="entry name" value="ABC_transporter_ATP-bind"/>
</dbReference>
<dbReference type="InterPro" id="IPR003439">
    <property type="entry name" value="ABC_transporter-like_ATP-bd"/>
</dbReference>
<dbReference type="PROSITE" id="PS50893">
    <property type="entry name" value="ABC_TRANSPORTER_2"/>
    <property type="match status" value="1"/>
</dbReference>
<keyword evidence="2" id="KW-0547">Nucleotide-binding</keyword>
<dbReference type="InterPro" id="IPR017871">
    <property type="entry name" value="ABC_transporter-like_CS"/>
</dbReference>
<dbReference type="InterPro" id="IPR003593">
    <property type="entry name" value="AAA+_ATPase"/>
</dbReference>
<dbReference type="CDD" id="cd03293">
    <property type="entry name" value="ABC_NrtD_SsuB_transporters"/>
    <property type="match status" value="1"/>
</dbReference>
<keyword evidence="7" id="KW-1185">Reference proteome</keyword>
<dbReference type="STRING" id="146817.SAMN04488502_105153"/>
<sequence length="263" mass="29580">MSRSAAKPQTLSIKGLSKTFKIDNRLVEVLQDIDLEVQPGEFVSIIGPSGCGKSTLLRMVAGLEQEYSGEIYLGDELIKGPRVNRGMVFQEARLYPWLTIANNVAFGLGAQHSASEKKRIVNEHLQLVGLNHFAKAYPHQLSGGMQQRVSIARALVNRPQVLLLDEPFGALDAITRIMMQQEIIRIWEAERTTILLVTHDIDEAIFLGDRVVVMSKRPGALKTVIPIDLPRPRDRNSYQFVQVRKHIYTNFFAEVDVPFAYSI</sequence>
<dbReference type="GO" id="GO:0015418">
    <property type="term" value="F:ABC-type quaternary ammonium compound transporting activity"/>
    <property type="evidence" value="ECO:0007669"/>
    <property type="project" value="UniProtKB-EC"/>
</dbReference>
<dbReference type="SUPFAM" id="SSF52540">
    <property type="entry name" value="P-loop containing nucleoside triphosphate hydrolases"/>
    <property type="match status" value="1"/>
</dbReference>
<dbReference type="InterPro" id="IPR027417">
    <property type="entry name" value="P-loop_NTPase"/>
</dbReference>
<evidence type="ECO:0000256" key="4">
    <source>
        <dbReference type="ARBA" id="ARBA00066388"/>
    </source>
</evidence>
<dbReference type="EC" id="7.6.2.9" evidence="4"/>
<evidence type="ECO:0000256" key="1">
    <source>
        <dbReference type="ARBA" id="ARBA00022448"/>
    </source>
</evidence>
<dbReference type="RefSeq" id="WP_092073065.1">
    <property type="nucleotide sequence ID" value="NZ_FNHB01000005.1"/>
</dbReference>
<dbReference type="GO" id="GO:0016887">
    <property type="term" value="F:ATP hydrolysis activity"/>
    <property type="evidence" value="ECO:0007669"/>
    <property type="project" value="InterPro"/>
</dbReference>
<keyword evidence="1" id="KW-0813">Transport</keyword>
<dbReference type="Proteomes" id="UP000214880">
    <property type="component" value="Unassembled WGS sequence"/>
</dbReference>
<evidence type="ECO:0000313" key="7">
    <source>
        <dbReference type="Proteomes" id="UP000214880"/>
    </source>
</evidence>
<accession>A0A1G9U0S3</accession>
<evidence type="ECO:0000256" key="3">
    <source>
        <dbReference type="ARBA" id="ARBA00022840"/>
    </source>
</evidence>
<name>A0A1G9U0S3_9FIRM</name>
<dbReference type="SMART" id="SM00382">
    <property type="entry name" value="AAA"/>
    <property type="match status" value="1"/>
</dbReference>
<dbReference type="PROSITE" id="PS00211">
    <property type="entry name" value="ABC_TRANSPORTER_1"/>
    <property type="match status" value="1"/>
</dbReference>
<evidence type="ECO:0000313" key="6">
    <source>
        <dbReference type="EMBL" id="SDM53569.1"/>
    </source>
</evidence>
<protein>
    <recommendedName>
        <fullName evidence="4">ABC-type quaternary amine transporter</fullName>
        <ecNumber evidence="4">7.6.2.9</ecNumber>
    </recommendedName>
</protein>
<reference evidence="6 7" key="1">
    <citation type="submission" date="2016-10" db="EMBL/GenBank/DDBJ databases">
        <authorList>
            <person name="de Groot N.N."/>
        </authorList>
    </citation>
    <scope>NUCLEOTIDE SEQUENCE [LARGE SCALE GENOMIC DNA]</scope>
    <source>
        <strain evidence="6 7">DSM 1736</strain>
    </source>
</reference>